<keyword evidence="3" id="KW-1133">Transmembrane helix</keyword>
<name>A0A026W1E5_OOCBI</name>
<dbReference type="PANTHER" id="PTHR12475:SF4">
    <property type="entry name" value="PROTEIN THEM6"/>
    <property type="match status" value="1"/>
</dbReference>
<evidence type="ECO:0000313" key="4">
    <source>
        <dbReference type="EMBL" id="EZA49895.1"/>
    </source>
</evidence>
<comment type="similarity">
    <text evidence="1">Belongs to the THEM6 family.</text>
</comment>
<organism evidence="4 5">
    <name type="scientific">Ooceraea biroi</name>
    <name type="common">Clonal raider ant</name>
    <name type="synonym">Cerapachys biroi</name>
    <dbReference type="NCBI Taxonomy" id="2015173"/>
    <lineage>
        <taxon>Eukaryota</taxon>
        <taxon>Metazoa</taxon>
        <taxon>Ecdysozoa</taxon>
        <taxon>Arthropoda</taxon>
        <taxon>Hexapoda</taxon>
        <taxon>Insecta</taxon>
        <taxon>Pterygota</taxon>
        <taxon>Neoptera</taxon>
        <taxon>Endopterygota</taxon>
        <taxon>Hymenoptera</taxon>
        <taxon>Apocrita</taxon>
        <taxon>Aculeata</taxon>
        <taxon>Formicoidea</taxon>
        <taxon>Formicidae</taxon>
        <taxon>Dorylinae</taxon>
        <taxon>Ooceraea</taxon>
    </lineage>
</organism>
<dbReference type="OrthoDB" id="265761at2759"/>
<gene>
    <name evidence="4" type="ORF">X777_11383</name>
</gene>
<keyword evidence="3" id="KW-0812">Transmembrane</keyword>
<keyword evidence="5" id="KW-1185">Reference proteome</keyword>
<evidence type="ECO:0000256" key="3">
    <source>
        <dbReference type="SAM" id="Phobius"/>
    </source>
</evidence>
<feature type="transmembrane region" description="Helical" evidence="3">
    <location>
        <begin position="6"/>
        <end position="23"/>
    </location>
</feature>
<dbReference type="Pfam" id="PF13279">
    <property type="entry name" value="4HBT_2"/>
    <property type="match status" value="1"/>
</dbReference>
<dbReference type="EMBL" id="KK107488">
    <property type="protein sequence ID" value="EZA49895.1"/>
    <property type="molecule type" value="Genomic_DNA"/>
</dbReference>
<proteinExistence type="inferred from homology"/>
<dbReference type="InterPro" id="IPR051490">
    <property type="entry name" value="THEM6_lcsJ_thioesterase"/>
</dbReference>
<keyword evidence="3" id="KW-0472">Membrane</keyword>
<evidence type="ECO:0000256" key="1">
    <source>
        <dbReference type="ARBA" id="ARBA00038228"/>
    </source>
</evidence>
<accession>A0A026W1E5</accession>
<evidence type="ECO:0000256" key="2">
    <source>
        <dbReference type="ARBA" id="ARBA00041112"/>
    </source>
</evidence>
<dbReference type="AlphaFoldDB" id="A0A026W1E5"/>
<dbReference type="Proteomes" id="UP000053097">
    <property type="component" value="Unassembled WGS sequence"/>
</dbReference>
<protein>
    <recommendedName>
        <fullName evidence="2">Protein THEM6</fullName>
    </recommendedName>
</protein>
<dbReference type="PANTHER" id="PTHR12475">
    <property type="match status" value="1"/>
</dbReference>
<evidence type="ECO:0000313" key="5">
    <source>
        <dbReference type="Proteomes" id="UP000053097"/>
    </source>
</evidence>
<dbReference type="InterPro" id="IPR029069">
    <property type="entry name" value="HotDog_dom_sf"/>
</dbReference>
<reference evidence="4 5" key="1">
    <citation type="journal article" date="2014" name="Curr. Biol.">
        <title>The genome of the clonal raider ant Cerapachys biroi.</title>
        <authorList>
            <person name="Oxley P.R."/>
            <person name="Ji L."/>
            <person name="Fetter-Pruneda I."/>
            <person name="McKenzie S.K."/>
            <person name="Li C."/>
            <person name="Hu H."/>
            <person name="Zhang G."/>
            <person name="Kronauer D.J."/>
        </authorList>
    </citation>
    <scope>NUCLEOTIDE SEQUENCE [LARGE SCALE GENOMIC DNA]</scope>
</reference>
<dbReference type="CDD" id="cd00586">
    <property type="entry name" value="4HBT"/>
    <property type="match status" value="1"/>
</dbReference>
<dbReference type="SUPFAM" id="SSF54637">
    <property type="entry name" value="Thioesterase/thiol ester dehydrase-isomerase"/>
    <property type="match status" value="1"/>
</dbReference>
<dbReference type="Gene3D" id="3.10.129.10">
    <property type="entry name" value="Hotdog Thioesterase"/>
    <property type="match status" value="1"/>
</dbReference>
<sequence length="186" mass="22463">MYVLLDVNYFLRLGFLYAWVIFFRNKKKILDTTTIYGICTTRDIDIVLTHMNNARYLRELDFGRFYYYNKTGLHRHMFKRSSTAFQTASLVRHRRSILIFMPYRITTKLIYWDDRNFYMEQQFIGLKDDFVYTTVITRQTLVNSKISVQDILSTCESDIQKPKPTKELQFWLEAIKESSQNLRKQN</sequence>
<dbReference type="OMA" id="MEQQFIG"/>